<dbReference type="RefSeq" id="WP_184129710.1">
    <property type="nucleotide sequence ID" value="NZ_JACHKT010000002.1"/>
</dbReference>
<keyword evidence="3" id="KW-1185">Reference proteome</keyword>
<accession>A0A841EHY6</accession>
<feature type="transmembrane region" description="Helical" evidence="1">
    <location>
        <begin position="57"/>
        <end position="76"/>
    </location>
</feature>
<keyword evidence="1" id="KW-0472">Membrane</keyword>
<evidence type="ECO:0000313" key="2">
    <source>
        <dbReference type="EMBL" id="MBB6001854.1"/>
    </source>
</evidence>
<evidence type="ECO:0000313" key="3">
    <source>
        <dbReference type="Proteomes" id="UP000524404"/>
    </source>
</evidence>
<proteinExistence type="predicted"/>
<sequence length="195" mass="21782">MIQTINPRFLTLLCFILAIALLRIANAAQLTPVANYTPLGAMALFGGAYFSNRWKAFAFPLLTILVSDVIINKVIFQGKYGMMYEGWYWIYGIFAIIVLFGKLILQKINVQNIVLAAVIASVSHWLLADLTVWIGGGTDLRTNLPLSRDWAGLQQCFVQGFPYMKNFLVGTLAYSALMFGSFELLQVRFPSLAKV</sequence>
<dbReference type="EMBL" id="JACHKT010000002">
    <property type="protein sequence ID" value="MBB6001854.1"/>
    <property type="molecule type" value="Genomic_DNA"/>
</dbReference>
<organism evidence="2 3">
    <name type="scientific">Arcicella rosea</name>
    <dbReference type="NCBI Taxonomy" id="502909"/>
    <lineage>
        <taxon>Bacteria</taxon>
        <taxon>Pseudomonadati</taxon>
        <taxon>Bacteroidota</taxon>
        <taxon>Cytophagia</taxon>
        <taxon>Cytophagales</taxon>
        <taxon>Flectobacillaceae</taxon>
        <taxon>Arcicella</taxon>
    </lineage>
</organism>
<dbReference type="AlphaFoldDB" id="A0A841EHY6"/>
<comment type="caution">
    <text evidence="2">The sequence shown here is derived from an EMBL/GenBank/DDBJ whole genome shotgun (WGS) entry which is preliminary data.</text>
</comment>
<protein>
    <submittedName>
        <fullName evidence="2">Prepilin signal peptidase PulO-like enzyme (Type II secretory pathway)</fullName>
    </submittedName>
</protein>
<reference evidence="2 3" key="1">
    <citation type="submission" date="2020-08" db="EMBL/GenBank/DDBJ databases">
        <title>Functional genomics of gut bacteria from endangered species of beetles.</title>
        <authorList>
            <person name="Carlos-Shanley C."/>
        </authorList>
    </citation>
    <scope>NUCLEOTIDE SEQUENCE [LARGE SCALE GENOMIC DNA]</scope>
    <source>
        <strain evidence="2 3">S00070</strain>
    </source>
</reference>
<evidence type="ECO:0000256" key="1">
    <source>
        <dbReference type="SAM" id="Phobius"/>
    </source>
</evidence>
<gene>
    <name evidence="2" type="ORF">HNP25_000494</name>
</gene>
<dbReference type="Pfam" id="PF20221">
    <property type="entry name" value="DUF6580"/>
    <property type="match status" value="1"/>
</dbReference>
<feature type="transmembrane region" description="Helical" evidence="1">
    <location>
        <begin position="167"/>
        <end position="185"/>
    </location>
</feature>
<feature type="transmembrane region" description="Helical" evidence="1">
    <location>
        <begin position="88"/>
        <end position="105"/>
    </location>
</feature>
<keyword evidence="1" id="KW-1133">Transmembrane helix</keyword>
<dbReference type="Proteomes" id="UP000524404">
    <property type="component" value="Unassembled WGS sequence"/>
</dbReference>
<name>A0A841EHY6_9BACT</name>
<keyword evidence="1" id="KW-0812">Transmembrane</keyword>
<dbReference type="InterPro" id="IPR046487">
    <property type="entry name" value="DUF6580"/>
</dbReference>
<feature type="transmembrane region" description="Helical" evidence="1">
    <location>
        <begin position="112"/>
        <end position="134"/>
    </location>
</feature>
<feature type="transmembrane region" description="Helical" evidence="1">
    <location>
        <begin position="37"/>
        <end position="52"/>
    </location>
</feature>